<feature type="compositionally biased region" description="Low complexity" evidence="1">
    <location>
        <begin position="121"/>
        <end position="146"/>
    </location>
</feature>
<feature type="chain" id="PRO_5039328985" evidence="2">
    <location>
        <begin position="24"/>
        <end position="388"/>
    </location>
</feature>
<evidence type="ECO:0000313" key="5">
    <source>
        <dbReference type="Proteomes" id="UP000019150"/>
    </source>
</evidence>
<dbReference type="OrthoDB" id="4567439at2"/>
<dbReference type="Proteomes" id="UP000019150">
    <property type="component" value="Chromosome"/>
</dbReference>
<feature type="region of interest" description="Disordered" evidence="1">
    <location>
        <begin position="121"/>
        <end position="199"/>
    </location>
</feature>
<reference evidence="4 5" key="1">
    <citation type="journal article" date="2014" name="Appl. Environ. Microbiol.">
        <title>Insights into the Microbial Degradation of Rubber and Gutta-Percha by Analysis of the Complete Genome of Nocardia nova SH22a.</title>
        <authorList>
            <person name="Luo Q."/>
            <person name="Hiessl S."/>
            <person name="Poehlein A."/>
            <person name="Daniel R."/>
            <person name="Steinbuchel A."/>
        </authorList>
    </citation>
    <scope>NUCLEOTIDE SEQUENCE [LARGE SCALE GENOMIC DNA]</scope>
    <source>
        <strain evidence="4">SH22a</strain>
    </source>
</reference>
<keyword evidence="5" id="KW-1185">Reference proteome</keyword>
<organism evidence="4 5">
    <name type="scientific">Nocardia nova SH22a</name>
    <dbReference type="NCBI Taxonomy" id="1415166"/>
    <lineage>
        <taxon>Bacteria</taxon>
        <taxon>Bacillati</taxon>
        <taxon>Actinomycetota</taxon>
        <taxon>Actinomycetes</taxon>
        <taxon>Mycobacteriales</taxon>
        <taxon>Nocardiaceae</taxon>
        <taxon>Nocardia</taxon>
    </lineage>
</organism>
<accession>W5TPT8</accession>
<dbReference type="EMBL" id="CP006850">
    <property type="protein sequence ID" value="AHH21174.1"/>
    <property type="molecule type" value="Genomic_DNA"/>
</dbReference>
<dbReference type="Pfam" id="PF04069">
    <property type="entry name" value="OpuAC"/>
    <property type="match status" value="2"/>
</dbReference>
<dbReference type="HOGENOM" id="CLU_038355_1_2_11"/>
<dbReference type="STRING" id="1415166.NONO_c64040"/>
<feature type="domain" description="ABC-type glycine betaine transport system substrate-binding" evidence="3">
    <location>
        <begin position="266"/>
        <end position="385"/>
    </location>
</feature>
<feature type="domain" description="ABC-type glycine betaine transport system substrate-binding" evidence="3">
    <location>
        <begin position="34"/>
        <end position="88"/>
    </location>
</feature>
<dbReference type="Gene3D" id="3.40.190.120">
    <property type="entry name" value="Osmoprotection protein (prox), domain 2"/>
    <property type="match status" value="1"/>
</dbReference>
<protein>
    <submittedName>
        <fullName evidence="4">Putative ABC-type transporter system, substrate-binding protein</fullName>
    </submittedName>
</protein>
<feature type="compositionally biased region" description="Low complexity" evidence="1">
    <location>
        <begin position="164"/>
        <end position="181"/>
    </location>
</feature>
<dbReference type="GO" id="GO:0043190">
    <property type="term" value="C:ATP-binding cassette (ABC) transporter complex"/>
    <property type="evidence" value="ECO:0007669"/>
    <property type="project" value="InterPro"/>
</dbReference>
<dbReference type="GO" id="GO:0022857">
    <property type="term" value="F:transmembrane transporter activity"/>
    <property type="evidence" value="ECO:0007669"/>
    <property type="project" value="InterPro"/>
</dbReference>
<feature type="compositionally biased region" description="Polar residues" evidence="1">
    <location>
        <begin position="188"/>
        <end position="199"/>
    </location>
</feature>
<evidence type="ECO:0000256" key="2">
    <source>
        <dbReference type="SAM" id="SignalP"/>
    </source>
</evidence>
<evidence type="ECO:0000259" key="3">
    <source>
        <dbReference type="Pfam" id="PF04069"/>
    </source>
</evidence>
<sequence>MGTAGSVRAAARLLLAATVAAVAVGCSNGTEDTTITVGAGDSAQSRLIAEIYAQALARTGAHTVVRDRLGQRADYLAALDAGTITVVGDTSGDLLRTFDSTASATAPDDAVAADIADHRTTSAVPSAPGTSAPAPSAPGAPVVAPSLPGTSVAAPSVPDTSGEAPSTPGTSAPAPAASDTSGEVRADSGTTSVASQLSRSLPEGLVVSDIADATDLRAQLALAPTTHLPADAKALASHCGEISLGIATGHELDPLRTPPDPQRDVLTPLHETYGCDITRHTVFGSDSELRQALLDGRVDAGVFTSAAELLPGGAGDLAVVADPDYAFRAQNVIPLMRQGALDQDRIKKLNYVAGELTTAEFAALIRRVRDGHESAPDVARGWLDEHAL</sequence>
<dbReference type="KEGG" id="nno:NONO_c64040"/>
<proteinExistence type="predicted"/>
<dbReference type="Gene3D" id="3.40.190.10">
    <property type="entry name" value="Periplasmic binding protein-like II"/>
    <property type="match status" value="2"/>
</dbReference>
<feature type="signal peptide" evidence="2">
    <location>
        <begin position="1"/>
        <end position="23"/>
    </location>
</feature>
<evidence type="ECO:0000313" key="4">
    <source>
        <dbReference type="EMBL" id="AHH21174.1"/>
    </source>
</evidence>
<dbReference type="PATRIC" id="fig|1415166.3.peg.6583"/>
<name>W5TPT8_9NOCA</name>
<keyword evidence="2" id="KW-0732">Signal</keyword>
<dbReference type="eggNOG" id="COG1732">
    <property type="taxonomic scope" value="Bacteria"/>
</dbReference>
<evidence type="ECO:0000256" key="1">
    <source>
        <dbReference type="SAM" id="MobiDB-lite"/>
    </source>
</evidence>
<dbReference type="AlphaFoldDB" id="W5TPT8"/>
<dbReference type="RefSeq" id="WP_025352501.1">
    <property type="nucleotide sequence ID" value="NZ_CP006850.1"/>
</dbReference>
<dbReference type="InterPro" id="IPR007210">
    <property type="entry name" value="ABC_Gly_betaine_transp_sub-bd"/>
</dbReference>
<gene>
    <name evidence="4" type="ORF">NONO_c64040</name>
</gene>
<dbReference type="SUPFAM" id="SSF53850">
    <property type="entry name" value="Periplasmic binding protein-like II"/>
    <property type="match status" value="1"/>
</dbReference>